<proteinExistence type="predicted"/>
<dbReference type="AlphaFoldDB" id="A0A1H3BQS2"/>
<accession>A0A1H3BQS2</accession>
<dbReference type="PRINTS" id="PR00455">
    <property type="entry name" value="HTHTETR"/>
</dbReference>
<sequence>MSKQRTRTEVKTAIDVSETAERKRGRPQAAQGTDLKLALLRSAIDLFAERGFDGVSLSNVAEKAGADKGLSRYYFGSKEALWIAAMEHLADCFASDLNKALVVNTATQTEALKALIRAFITASARWPQVSRVIVHDGAKHSDRSDFLQRHLVVPFYTALKDLITGAKSEGTLPNVSDRTIFFMITHGGSFPMALPILTNAIEGGDIRSSDALEHHSEAIIELLFSKA</sequence>
<keyword evidence="3" id="KW-0804">Transcription</keyword>
<protein>
    <submittedName>
        <fullName evidence="7">Transcriptional regulator, TetR family</fullName>
    </submittedName>
</protein>
<dbReference type="InterPro" id="IPR009057">
    <property type="entry name" value="Homeodomain-like_sf"/>
</dbReference>
<dbReference type="EMBL" id="FNNB01000007">
    <property type="protein sequence ID" value="SDX44312.1"/>
    <property type="molecule type" value="Genomic_DNA"/>
</dbReference>
<evidence type="ECO:0000313" key="8">
    <source>
        <dbReference type="Proteomes" id="UP000183076"/>
    </source>
</evidence>
<dbReference type="InterPro" id="IPR001647">
    <property type="entry name" value="HTH_TetR"/>
</dbReference>
<evidence type="ECO:0000256" key="4">
    <source>
        <dbReference type="PROSITE-ProRule" id="PRU00335"/>
    </source>
</evidence>
<dbReference type="SUPFAM" id="SSF46689">
    <property type="entry name" value="Homeodomain-like"/>
    <property type="match status" value="1"/>
</dbReference>
<dbReference type="InterPro" id="IPR050109">
    <property type="entry name" value="HTH-type_TetR-like_transc_reg"/>
</dbReference>
<feature type="domain" description="HTH tetR-type" evidence="6">
    <location>
        <begin position="33"/>
        <end position="93"/>
    </location>
</feature>
<feature type="DNA-binding region" description="H-T-H motif" evidence="4">
    <location>
        <begin position="56"/>
        <end position="75"/>
    </location>
</feature>
<dbReference type="PROSITE" id="PS50977">
    <property type="entry name" value="HTH_TETR_2"/>
    <property type="match status" value="1"/>
</dbReference>
<reference evidence="8" key="1">
    <citation type="submission" date="2016-10" db="EMBL/GenBank/DDBJ databases">
        <authorList>
            <person name="Varghese N."/>
            <person name="Submissions S."/>
        </authorList>
    </citation>
    <scope>NUCLEOTIDE SEQUENCE [LARGE SCALE GENOMIC DNA]</scope>
    <source>
        <strain evidence="8">DSM 10014</strain>
    </source>
</reference>
<dbReference type="InterPro" id="IPR036271">
    <property type="entry name" value="Tet_transcr_reg_TetR-rel_C_sf"/>
</dbReference>
<evidence type="ECO:0000256" key="1">
    <source>
        <dbReference type="ARBA" id="ARBA00023015"/>
    </source>
</evidence>
<dbReference type="GO" id="GO:0000976">
    <property type="term" value="F:transcription cis-regulatory region binding"/>
    <property type="evidence" value="ECO:0007669"/>
    <property type="project" value="TreeGrafter"/>
</dbReference>
<dbReference type="PANTHER" id="PTHR30055:SF234">
    <property type="entry name" value="HTH-TYPE TRANSCRIPTIONAL REGULATOR BETI"/>
    <property type="match status" value="1"/>
</dbReference>
<dbReference type="RefSeq" id="WP_037941463.1">
    <property type="nucleotide sequence ID" value="NZ_CP160850.1"/>
</dbReference>
<organism evidence="7 8">
    <name type="scientific">Sulfitobacter pontiacus</name>
    <dbReference type="NCBI Taxonomy" id="60137"/>
    <lineage>
        <taxon>Bacteria</taxon>
        <taxon>Pseudomonadati</taxon>
        <taxon>Pseudomonadota</taxon>
        <taxon>Alphaproteobacteria</taxon>
        <taxon>Rhodobacterales</taxon>
        <taxon>Roseobacteraceae</taxon>
        <taxon>Sulfitobacter</taxon>
    </lineage>
</organism>
<name>A0A1H3BQS2_9RHOB</name>
<dbReference type="PANTHER" id="PTHR30055">
    <property type="entry name" value="HTH-TYPE TRANSCRIPTIONAL REGULATOR RUTR"/>
    <property type="match status" value="1"/>
</dbReference>
<feature type="compositionally biased region" description="Basic and acidic residues" evidence="5">
    <location>
        <begin position="1"/>
        <end position="12"/>
    </location>
</feature>
<evidence type="ECO:0000256" key="2">
    <source>
        <dbReference type="ARBA" id="ARBA00023125"/>
    </source>
</evidence>
<evidence type="ECO:0000256" key="5">
    <source>
        <dbReference type="SAM" id="MobiDB-lite"/>
    </source>
</evidence>
<dbReference type="Gene3D" id="1.10.357.10">
    <property type="entry name" value="Tetracycline Repressor, domain 2"/>
    <property type="match status" value="1"/>
</dbReference>
<dbReference type="Proteomes" id="UP000183076">
    <property type="component" value="Unassembled WGS sequence"/>
</dbReference>
<keyword evidence="1" id="KW-0805">Transcription regulation</keyword>
<dbReference type="SUPFAM" id="SSF48498">
    <property type="entry name" value="Tetracyclin repressor-like, C-terminal domain"/>
    <property type="match status" value="1"/>
</dbReference>
<feature type="region of interest" description="Disordered" evidence="5">
    <location>
        <begin position="1"/>
        <end position="29"/>
    </location>
</feature>
<gene>
    <name evidence="7" type="ORF">SAMN04488041_10745</name>
</gene>
<keyword evidence="2 4" id="KW-0238">DNA-binding</keyword>
<evidence type="ECO:0000259" key="6">
    <source>
        <dbReference type="PROSITE" id="PS50977"/>
    </source>
</evidence>
<dbReference type="GO" id="GO:0003700">
    <property type="term" value="F:DNA-binding transcription factor activity"/>
    <property type="evidence" value="ECO:0007669"/>
    <property type="project" value="TreeGrafter"/>
</dbReference>
<evidence type="ECO:0000313" key="7">
    <source>
        <dbReference type="EMBL" id="SDX44312.1"/>
    </source>
</evidence>
<dbReference type="GeneID" id="94022391"/>
<dbReference type="Pfam" id="PF00440">
    <property type="entry name" value="TetR_N"/>
    <property type="match status" value="1"/>
</dbReference>
<evidence type="ECO:0000256" key="3">
    <source>
        <dbReference type="ARBA" id="ARBA00023163"/>
    </source>
</evidence>